<protein>
    <submittedName>
        <fullName evidence="1">Uncharacterized NRDE family protein</fullName>
    </submittedName>
</protein>
<proteinExistence type="predicted"/>
<name>A0A6J4KUI5_9BACT</name>
<dbReference type="Pfam" id="PF05742">
    <property type="entry name" value="TANGO2"/>
    <property type="match status" value="1"/>
</dbReference>
<sequence>MCLVLFAADTHSAYPLVVAANRDERFDRPAAPAAWWSDAPRVLAGRDLQGRGTWMGVTRDGRWAAVTNVREPSVPQRPDAPSRGDLVAGFLRGGEDARTYTARVATRAAEWNGFNLLAGDARGVWWLSNRAPGPVRVEPGVHGLSNALLDTPWPKVERGREDLARILAGPADEMEEALFRTLALRDPAPDAHLPDTGVGVEWERALSSLFIALPHYGTRASTVLLVGRDGRVRFTERTVRGPEARYEFSTD</sequence>
<dbReference type="PANTHER" id="PTHR17985:SF8">
    <property type="entry name" value="TRANSPORT AND GOLGI ORGANIZATION PROTEIN 2 HOMOLOG"/>
    <property type="match status" value="1"/>
</dbReference>
<dbReference type="PANTHER" id="PTHR17985">
    <property type="entry name" value="SER/THR-RICH PROTEIN T10 IN DGCR REGION"/>
    <property type="match status" value="1"/>
</dbReference>
<dbReference type="InterPro" id="IPR008551">
    <property type="entry name" value="TANGO2"/>
</dbReference>
<dbReference type="AlphaFoldDB" id="A0A6J4KUI5"/>
<gene>
    <name evidence="1" type="ORF">AVDCRST_MAG68-1531</name>
</gene>
<reference evidence="1" key="1">
    <citation type="submission" date="2020-02" db="EMBL/GenBank/DDBJ databases">
        <authorList>
            <person name="Meier V. D."/>
        </authorList>
    </citation>
    <scope>NUCLEOTIDE SEQUENCE</scope>
    <source>
        <strain evidence="1">AVDCRST_MAG68</strain>
    </source>
</reference>
<evidence type="ECO:0000313" key="1">
    <source>
        <dbReference type="EMBL" id="CAA9313725.1"/>
    </source>
</evidence>
<accession>A0A6J4KUI5</accession>
<organism evidence="1">
    <name type="scientific">uncultured Gemmatimonadota bacterium</name>
    <dbReference type="NCBI Taxonomy" id="203437"/>
    <lineage>
        <taxon>Bacteria</taxon>
        <taxon>Pseudomonadati</taxon>
        <taxon>Gemmatimonadota</taxon>
        <taxon>environmental samples</taxon>
    </lineage>
</organism>
<dbReference type="EMBL" id="CADCTW010000080">
    <property type="protein sequence ID" value="CAA9313725.1"/>
    <property type="molecule type" value="Genomic_DNA"/>
</dbReference>